<dbReference type="GO" id="GO:0005506">
    <property type="term" value="F:iron ion binding"/>
    <property type="evidence" value="ECO:0007669"/>
    <property type="project" value="InterPro"/>
</dbReference>
<sequence>MKKSLLFSYLLALAAFSSIAAMPPQAALCVSCHQANGKGLANLAPSIAGKPAAYLSTQVQHFKDGNRVSPIMQPMAMMLDDAGIKATSDWFANLEADLPNNPAFRGEKSPLGMPTGERLAYQGDWQRNLPSCVSCHGPEGVGVGELFPRIAGQHADYIQSQLQAWQSGNRKGDTNGLMASVANKLTAEEISAVASYFATVGAK</sequence>
<feature type="binding site" description="covalent" evidence="4">
    <location>
        <position position="29"/>
    </location>
    <ligand>
        <name>heme c</name>
        <dbReference type="ChEBI" id="CHEBI:61717"/>
        <label>1</label>
    </ligand>
</feature>
<feature type="binding site" description="axial binding residue" evidence="5">
    <location>
        <position position="33"/>
    </location>
    <ligand>
        <name>heme c</name>
        <dbReference type="ChEBI" id="CHEBI:61717"/>
        <label>1</label>
    </ligand>
    <ligandPart>
        <name>Fe</name>
        <dbReference type="ChEBI" id="CHEBI:18248"/>
    </ligandPart>
</feature>
<dbReference type="STRING" id="1628148.BI198_00725"/>
<keyword evidence="1 4" id="KW-0349">Heme</keyword>
<dbReference type="OrthoDB" id="9773456at2"/>
<dbReference type="PANTHER" id="PTHR33751">
    <property type="entry name" value="CBB3-TYPE CYTOCHROME C OXIDASE SUBUNIT FIXP"/>
    <property type="match status" value="1"/>
</dbReference>
<dbReference type="Proteomes" id="UP000242258">
    <property type="component" value="Unassembled WGS sequence"/>
</dbReference>
<dbReference type="Gene3D" id="1.10.760.10">
    <property type="entry name" value="Cytochrome c-like domain"/>
    <property type="match status" value="2"/>
</dbReference>
<comment type="caution">
    <text evidence="8">The sequence shown here is derived from an EMBL/GenBank/DDBJ whole genome shotgun (WGS) entry which is preliminary data.</text>
</comment>
<evidence type="ECO:0000313" key="8">
    <source>
        <dbReference type="EMBL" id="OEY68250.1"/>
    </source>
</evidence>
<dbReference type="PROSITE" id="PS51007">
    <property type="entry name" value="CYTC"/>
    <property type="match status" value="2"/>
</dbReference>
<feature type="binding site" description="axial binding residue" evidence="5">
    <location>
        <position position="72"/>
    </location>
    <ligand>
        <name>heme c</name>
        <dbReference type="ChEBI" id="CHEBI:61717"/>
        <label>1</label>
    </ligand>
    <ligandPart>
        <name>Fe</name>
        <dbReference type="ChEBI" id="CHEBI:18248"/>
    </ligandPart>
</feature>
<dbReference type="InterPro" id="IPR024167">
    <property type="entry name" value="Cytochrome_c4-like"/>
</dbReference>
<organism evidence="8 9">
    <name type="scientific">Rheinheimera salexigens</name>
    <dbReference type="NCBI Taxonomy" id="1628148"/>
    <lineage>
        <taxon>Bacteria</taxon>
        <taxon>Pseudomonadati</taxon>
        <taxon>Pseudomonadota</taxon>
        <taxon>Gammaproteobacteria</taxon>
        <taxon>Chromatiales</taxon>
        <taxon>Chromatiaceae</taxon>
        <taxon>Rheinheimera</taxon>
    </lineage>
</organism>
<gene>
    <name evidence="8" type="ORF">BI198_00725</name>
</gene>
<comment type="PTM">
    <text evidence="4">Binds 2 heme c groups covalently per subunit.</text>
</comment>
<feature type="signal peptide" evidence="6">
    <location>
        <begin position="1"/>
        <end position="20"/>
    </location>
</feature>
<feature type="binding site" description="axial binding residue" evidence="5">
    <location>
        <position position="136"/>
    </location>
    <ligand>
        <name>heme c</name>
        <dbReference type="ChEBI" id="CHEBI:61717"/>
        <label>2</label>
    </ligand>
    <ligandPart>
        <name>Fe</name>
        <dbReference type="ChEBI" id="CHEBI:18248"/>
    </ligandPart>
</feature>
<dbReference type="EMBL" id="MKEK01000001">
    <property type="protein sequence ID" value="OEY68250.1"/>
    <property type="molecule type" value="Genomic_DNA"/>
</dbReference>
<evidence type="ECO:0000256" key="1">
    <source>
        <dbReference type="ARBA" id="ARBA00022617"/>
    </source>
</evidence>
<reference evidence="9" key="1">
    <citation type="submission" date="2016-09" db="EMBL/GenBank/DDBJ databases">
        <authorList>
            <person name="Wan X."/>
            <person name="Hou S."/>
        </authorList>
    </citation>
    <scope>NUCLEOTIDE SEQUENCE [LARGE SCALE GENOMIC DNA]</scope>
    <source>
        <strain evidence="9">KH87</strain>
    </source>
</reference>
<evidence type="ECO:0000313" key="9">
    <source>
        <dbReference type="Proteomes" id="UP000242258"/>
    </source>
</evidence>
<dbReference type="InterPro" id="IPR036909">
    <property type="entry name" value="Cyt_c-like_dom_sf"/>
</dbReference>
<dbReference type="InterPro" id="IPR009056">
    <property type="entry name" value="Cyt_c-like_dom"/>
</dbReference>
<protein>
    <submittedName>
        <fullName evidence="8">Cytochrome C</fullName>
    </submittedName>
</protein>
<evidence type="ECO:0000256" key="2">
    <source>
        <dbReference type="ARBA" id="ARBA00022723"/>
    </source>
</evidence>
<evidence type="ECO:0000256" key="5">
    <source>
        <dbReference type="PIRSR" id="PIRSR000005-2"/>
    </source>
</evidence>
<dbReference type="InterPro" id="IPR050597">
    <property type="entry name" value="Cytochrome_c_Oxidase_Subunit"/>
</dbReference>
<feature type="binding site" description="axial binding residue" evidence="5">
    <location>
        <position position="178"/>
    </location>
    <ligand>
        <name>heme c</name>
        <dbReference type="ChEBI" id="CHEBI:61717"/>
        <label>2</label>
    </ligand>
    <ligandPart>
        <name>Fe</name>
        <dbReference type="ChEBI" id="CHEBI:18248"/>
    </ligandPart>
</feature>
<evidence type="ECO:0000256" key="6">
    <source>
        <dbReference type="SAM" id="SignalP"/>
    </source>
</evidence>
<evidence type="ECO:0000256" key="4">
    <source>
        <dbReference type="PIRSR" id="PIRSR000005-1"/>
    </source>
</evidence>
<feature type="chain" id="PRO_5009200267" evidence="6">
    <location>
        <begin position="21"/>
        <end position="203"/>
    </location>
</feature>
<keyword evidence="6" id="KW-0732">Signal</keyword>
<feature type="domain" description="Cytochrome c" evidence="7">
    <location>
        <begin position="111"/>
        <end position="201"/>
    </location>
</feature>
<keyword evidence="9" id="KW-1185">Reference proteome</keyword>
<dbReference type="GO" id="GO:0042597">
    <property type="term" value="C:periplasmic space"/>
    <property type="evidence" value="ECO:0007669"/>
    <property type="project" value="InterPro"/>
</dbReference>
<dbReference type="SUPFAM" id="SSF46626">
    <property type="entry name" value="Cytochrome c"/>
    <property type="match status" value="2"/>
</dbReference>
<dbReference type="GO" id="GO:0009055">
    <property type="term" value="F:electron transfer activity"/>
    <property type="evidence" value="ECO:0007669"/>
    <property type="project" value="InterPro"/>
</dbReference>
<proteinExistence type="predicted"/>
<feature type="binding site" description="covalent" evidence="4">
    <location>
        <position position="32"/>
    </location>
    <ligand>
        <name>heme c</name>
        <dbReference type="ChEBI" id="CHEBI:61717"/>
        <label>1</label>
    </ligand>
</feature>
<feature type="binding site" description="covalent" evidence="4">
    <location>
        <position position="135"/>
    </location>
    <ligand>
        <name>heme c</name>
        <dbReference type="ChEBI" id="CHEBI:61717"/>
        <label>2</label>
    </ligand>
</feature>
<dbReference type="GO" id="GO:0020037">
    <property type="term" value="F:heme binding"/>
    <property type="evidence" value="ECO:0007669"/>
    <property type="project" value="InterPro"/>
</dbReference>
<dbReference type="Pfam" id="PF00034">
    <property type="entry name" value="Cytochrom_C"/>
    <property type="match status" value="2"/>
</dbReference>
<accession>A0A1E7Q2C9</accession>
<keyword evidence="3 5" id="KW-0408">Iron</keyword>
<keyword evidence="2 5" id="KW-0479">Metal-binding</keyword>
<evidence type="ECO:0000256" key="3">
    <source>
        <dbReference type="ARBA" id="ARBA00023004"/>
    </source>
</evidence>
<dbReference type="PIRSF" id="PIRSF000005">
    <property type="entry name" value="Cytochrome_c4"/>
    <property type="match status" value="1"/>
</dbReference>
<dbReference type="PANTHER" id="PTHR33751:SF11">
    <property type="entry name" value="BLL4483 PROTEIN"/>
    <property type="match status" value="1"/>
</dbReference>
<dbReference type="AlphaFoldDB" id="A0A1E7Q2C9"/>
<name>A0A1E7Q2C9_9GAMM</name>
<feature type="domain" description="Cytochrome c" evidence="7">
    <location>
        <begin position="1"/>
        <end position="95"/>
    </location>
</feature>
<dbReference type="RefSeq" id="WP_070047817.1">
    <property type="nucleotide sequence ID" value="NZ_CBCSDO010000011.1"/>
</dbReference>
<feature type="binding site" description="covalent" evidence="4">
    <location>
        <position position="132"/>
    </location>
    <ligand>
        <name>heme c</name>
        <dbReference type="ChEBI" id="CHEBI:61717"/>
        <label>2</label>
    </ligand>
</feature>
<evidence type="ECO:0000259" key="7">
    <source>
        <dbReference type="PROSITE" id="PS51007"/>
    </source>
</evidence>